<gene>
    <name evidence="2" type="ORF">FIBSPDRAFT_433328</name>
</gene>
<evidence type="ECO:0000256" key="1">
    <source>
        <dbReference type="SAM" id="Phobius"/>
    </source>
</evidence>
<feature type="transmembrane region" description="Helical" evidence="1">
    <location>
        <begin position="53"/>
        <end position="72"/>
    </location>
</feature>
<dbReference type="EMBL" id="KV417484">
    <property type="protein sequence ID" value="KZP32755.1"/>
    <property type="molecule type" value="Genomic_DNA"/>
</dbReference>
<accession>A0A166VI83</accession>
<name>A0A166VI83_9AGAM</name>
<keyword evidence="3" id="KW-1185">Reference proteome</keyword>
<organism evidence="2 3">
    <name type="scientific">Athelia psychrophila</name>
    <dbReference type="NCBI Taxonomy" id="1759441"/>
    <lineage>
        <taxon>Eukaryota</taxon>
        <taxon>Fungi</taxon>
        <taxon>Dikarya</taxon>
        <taxon>Basidiomycota</taxon>
        <taxon>Agaricomycotina</taxon>
        <taxon>Agaricomycetes</taxon>
        <taxon>Agaricomycetidae</taxon>
        <taxon>Atheliales</taxon>
        <taxon>Atheliaceae</taxon>
        <taxon>Athelia</taxon>
    </lineage>
</organism>
<reference evidence="2 3" key="1">
    <citation type="journal article" date="2016" name="Mol. Biol. Evol.">
        <title>Comparative Genomics of Early-Diverging Mushroom-Forming Fungi Provides Insights into the Origins of Lignocellulose Decay Capabilities.</title>
        <authorList>
            <person name="Nagy L.G."/>
            <person name="Riley R."/>
            <person name="Tritt A."/>
            <person name="Adam C."/>
            <person name="Daum C."/>
            <person name="Floudas D."/>
            <person name="Sun H."/>
            <person name="Yadav J.S."/>
            <person name="Pangilinan J."/>
            <person name="Larsson K.H."/>
            <person name="Matsuura K."/>
            <person name="Barry K."/>
            <person name="Labutti K."/>
            <person name="Kuo R."/>
            <person name="Ohm R.A."/>
            <person name="Bhattacharya S.S."/>
            <person name="Shirouzu T."/>
            <person name="Yoshinaga Y."/>
            <person name="Martin F.M."/>
            <person name="Grigoriev I.V."/>
            <person name="Hibbett D.S."/>
        </authorList>
    </citation>
    <scope>NUCLEOTIDE SEQUENCE [LARGE SCALE GENOMIC DNA]</scope>
    <source>
        <strain evidence="2 3">CBS 109695</strain>
    </source>
</reference>
<keyword evidence="1" id="KW-0812">Transmembrane</keyword>
<feature type="transmembrane region" description="Helical" evidence="1">
    <location>
        <begin position="120"/>
        <end position="142"/>
    </location>
</feature>
<evidence type="ECO:0000313" key="3">
    <source>
        <dbReference type="Proteomes" id="UP000076532"/>
    </source>
</evidence>
<sequence length="152" mass="17668">MTFRFRVWCLCFGSDALHICLTSPRSAHARAHAHHHSRTTRDSVFRAIALLQFYWHALLFLLAHIQTIWHEILSVSRDLHFAPMCPSYQHVLVFDRALQMYAICILSLHSAFFGNRVSCLSEAGCLILGLIANGCALSIHWLRNIHRYHRFW</sequence>
<protein>
    <submittedName>
        <fullName evidence="2">Uncharacterized protein</fullName>
    </submittedName>
</protein>
<evidence type="ECO:0000313" key="2">
    <source>
        <dbReference type="EMBL" id="KZP32755.1"/>
    </source>
</evidence>
<dbReference type="Proteomes" id="UP000076532">
    <property type="component" value="Unassembled WGS sequence"/>
</dbReference>
<dbReference type="AlphaFoldDB" id="A0A166VI83"/>
<proteinExistence type="predicted"/>
<keyword evidence="1" id="KW-0472">Membrane</keyword>
<keyword evidence="1" id="KW-1133">Transmembrane helix</keyword>